<keyword evidence="2" id="KW-1185">Reference proteome</keyword>
<comment type="caution">
    <text evidence="1">The sequence shown here is derived from an EMBL/GenBank/DDBJ whole genome shotgun (WGS) entry which is preliminary data.</text>
</comment>
<name>B0P739_9FIRM</name>
<gene>
    <name evidence="1" type="ORF">ANACOL_00567</name>
</gene>
<protein>
    <submittedName>
        <fullName evidence="1">Uncharacterized protein</fullName>
    </submittedName>
</protein>
<sequence>MGTCRPAEYFHLPGIAIVSGVNRAAADLLSPCHGFHTLITQFSSILNHSKL</sequence>
<organism evidence="1 2">
    <name type="scientific">Anaerotruncus colihominis DSM 17241</name>
    <dbReference type="NCBI Taxonomy" id="445972"/>
    <lineage>
        <taxon>Bacteria</taxon>
        <taxon>Bacillati</taxon>
        <taxon>Bacillota</taxon>
        <taxon>Clostridia</taxon>
        <taxon>Eubacteriales</taxon>
        <taxon>Oscillospiraceae</taxon>
        <taxon>Anaerotruncus</taxon>
    </lineage>
</organism>
<dbReference type="HOGENOM" id="CLU_3094912_0_0_9"/>
<proteinExistence type="predicted"/>
<dbReference type="EMBL" id="ABGD02000005">
    <property type="protein sequence ID" value="EDS13014.1"/>
    <property type="molecule type" value="Genomic_DNA"/>
</dbReference>
<dbReference type="AlphaFoldDB" id="B0P739"/>
<evidence type="ECO:0000313" key="1">
    <source>
        <dbReference type="EMBL" id="EDS13014.1"/>
    </source>
</evidence>
<accession>B0P739</accession>
<reference evidence="1" key="2">
    <citation type="submission" date="2013-09" db="EMBL/GenBank/DDBJ databases">
        <title>Draft genome sequence of Anaerotruncus colihominis(DSM 17241).</title>
        <authorList>
            <person name="Sudarsanam P."/>
            <person name="Ley R."/>
            <person name="Guruge J."/>
            <person name="Turnbaugh P.J."/>
            <person name="Mahowald M."/>
            <person name="Liep D."/>
            <person name="Gordon J."/>
        </authorList>
    </citation>
    <scope>NUCLEOTIDE SEQUENCE</scope>
    <source>
        <strain evidence="1">DSM 17241</strain>
    </source>
</reference>
<reference evidence="1" key="1">
    <citation type="submission" date="2007-11" db="EMBL/GenBank/DDBJ databases">
        <authorList>
            <person name="Fulton L."/>
            <person name="Clifton S."/>
            <person name="Fulton B."/>
            <person name="Xu J."/>
            <person name="Minx P."/>
            <person name="Pepin K.H."/>
            <person name="Johnson M."/>
            <person name="Thiruvilangam P."/>
            <person name="Bhonagiri V."/>
            <person name="Nash W.E."/>
            <person name="Mardis E.R."/>
            <person name="Wilson R.K."/>
        </authorList>
    </citation>
    <scope>NUCLEOTIDE SEQUENCE [LARGE SCALE GENOMIC DNA]</scope>
    <source>
        <strain evidence="1">DSM 17241</strain>
    </source>
</reference>
<evidence type="ECO:0000313" key="2">
    <source>
        <dbReference type="Proteomes" id="UP000003803"/>
    </source>
</evidence>
<dbReference type="Proteomes" id="UP000003803">
    <property type="component" value="Unassembled WGS sequence"/>
</dbReference>